<comment type="similarity">
    <text evidence="5">In the N-terminal section; belongs to the lycopene beta-cyclase family.</text>
</comment>
<dbReference type="GO" id="GO:0016765">
    <property type="term" value="F:transferase activity, transferring alkyl or aryl (other than methyl) groups"/>
    <property type="evidence" value="ECO:0007669"/>
    <property type="project" value="InterPro"/>
</dbReference>
<dbReference type="SFLD" id="SFLDG01018">
    <property type="entry name" value="Squalene/Phytoene_Synthase_Lik"/>
    <property type="match status" value="1"/>
</dbReference>
<dbReference type="InterPro" id="IPR008949">
    <property type="entry name" value="Isoprenoid_synthase_dom_sf"/>
</dbReference>
<protein>
    <recommendedName>
        <fullName evidence="9">Bifunctional lycopene cyclase/phytoene synthase</fullName>
        <ecNumber evidence="8">2.5.1.32</ecNumber>
        <ecNumber evidence="7">5.5.1.19</ecNumber>
    </recommendedName>
</protein>
<evidence type="ECO:0000256" key="5">
    <source>
        <dbReference type="ARBA" id="ARBA00008247"/>
    </source>
</evidence>
<evidence type="ECO:0000256" key="19">
    <source>
        <dbReference type="SAM" id="Phobius"/>
    </source>
</evidence>
<comment type="catalytic activity">
    <reaction evidence="1">
        <text>2 (2E,6E,10E)-geranylgeranyl diphosphate = 15-cis-phytoene + 2 diphosphate</text>
        <dbReference type="Rhea" id="RHEA:34475"/>
        <dbReference type="ChEBI" id="CHEBI:27787"/>
        <dbReference type="ChEBI" id="CHEBI:33019"/>
        <dbReference type="ChEBI" id="CHEBI:58756"/>
        <dbReference type="EC" id="2.5.1.32"/>
    </reaction>
</comment>
<comment type="catalytic activity">
    <reaction evidence="18">
        <text>all-trans-lycopene = gamma-carotene</text>
        <dbReference type="Rhea" id="RHEA:32219"/>
        <dbReference type="ChEBI" id="CHEBI:15948"/>
        <dbReference type="ChEBI" id="CHEBI:27740"/>
        <dbReference type="EC" id="5.5.1.19"/>
    </reaction>
</comment>
<dbReference type="PROSITE" id="PS01045">
    <property type="entry name" value="SQUALEN_PHYTOEN_SYN_2"/>
    <property type="match status" value="1"/>
</dbReference>
<keyword evidence="15" id="KW-0413">Isomerase</keyword>
<feature type="transmembrane region" description="Helical" evidence="19">
    <location>
        <begin position="6"/>
        <end position="23"/>
    </location>
</feature>
<feature type="transmembrane region" description="Helical" evidence="19">
    <location>
        <begin position="252"/>
        <end position="277"/>
    </location>
</feature>
<evidence type="ECO:0000256" key="15">
    <source>
        <dbReference type="ARBA" id="ARBA00023235"/>
    </source>
</evidence>
<gene>
    <name evidence="20" type="ORF">DB88DRAFT_487422</name>
</gene>
<keyword evidence="21" id="KW-1185">Reference proteome</keyword>
<evidence type="ECO:0000256" key="4">
    <source>
        <dbReference type="ARBA" id="ARBA00005172"/>
    </source>
</evidence>
<evidence type="ECO:0000256" key="6">
    <source>
        <dbReference type="ARBA" id="ARBA00008406"/>
    </source>
</evidence>
<keyword evidence="12" id="KW-0125">Carotenoid biosynthesis</keyword>
<evidence type="ECO:0000256" key="16">
    <source>
        <dbReference type="ARBA" id="ARBA00023268"/>
    </source>
</evidence>
<dbReference type="InterPro" id="IPR002060">
    <property type="entry name" value="Squ/phyt_synthse"/>
</dbReference>
<dbReference type="SFLD" id="SFLDS00005">
    <property type="entry name" value="Isoprenoid_Synthase_Type_I"/>
    <property type="match status" value="1"/>
</dbReference>
<keyword evidence="16" id="KW-0511">Multifunctional enzyme</keyword>
<evidence type="ECO:0000256" key="14">
    <source>
        <dbReference type="ARBA" id="ARBA00023136"/>
    </source>
</evidence>
<dbReference type="GO" id="GO:0016117">
    <property type="term" value="P:carotenoid biosynthetic process"/>
    <property type="evidence" value="ECO:0007669"/>
    <property type="project" value="UniProtKB-KW"/>
</dbReference>
<comment type="similarity">
    <text evidence="6">In the C-terminal section; belongs to the phytoene/squalene synthase family.</text>
</comment>
<dbReference type="EC" id="5.5.1.19" evidence="7"/>
<dbReference type="EMBL" id="JAODAN010000004">
    <property type="protein sequence ID" value="KAK1924948.1"/>
    <property type="molecule type" value="Genomic_DNA"/>
</dbReference>
<feature type="transmembrane region" description="Helical" evidence="19">
    <location>
        <begin position="141"/>
        <end position="158"/>
    </location>
</feature>
<comment type="caution">
    <text evidence="20">The sequence shown here is derived from an EMBL/GenBank/DDBJ whole genome shotgun (WGS) entry which is preliminary data.</text>
</comment>
<comment type="pathway">
    <text evidence="3">Carotenoid biosynthesis; beta-carotene biosynthesis.</text>
</comment>
<dbReference type="GO" id="GO:0016872">
    <property type="term" value="F:intramolecular lyase activity"/>
    <property type="evidence" value="ECO:0007669"/>
    <property type="project" value="InterPro"/>
</dbReference>
<dbReference type="AlphaFoldDB" id="A0AAD9FRP7"/>
<reference evidence="20" key="1">
    <citation type="submission" date="2023-02" db="EMBL/GenBank/DDBJ databases">
        <title>Identification and recombinant expression of a fungal hydrolase from Papiliotrema laurentii that hydrolyzes apple cutin and clears colloidal polyester polyurethane.</title>
        <authorList>
            <consortium name="DOE Joint Genome Institute"/>
            <person name="Roman V.A."/>
            <person name="Bojanowski C."/>
            <person name="Crable B.R."/>
            <person name="Wagner D.N."/>
            <person name="Hung C.S."/>
            <person name="Nadeau L.J."/>
            <person name="Schratz L."/>
            <person name="Haridas S."/>
            <person name="Pangilinan J."/>
            <person name="Lipzen A."/>
            <person name="Na H."/>
            <person name="Yan M."/>
            <person name="Ng V."/>
            <person name="Grigoriev I.V."/>
            <person name="Spatafora J.W."/>
            <person name="Barlow D."/>
            <person name="Biffinger J."/>
            <person name="Kelley-Loughnane N."/>
            <person name="Varaljay V.A."/>
            <person name="Crookes-Goodson W.J."/>
        </authorList>
    </citation>
    <scope>NUCLEOTIDE SEQUENCE</scope>
    <source>
        <strain evidence="20">5307AH</strain>
    </source>
</reference>
<keyword evidence="13 19" id="KW-1133">Transmembrane helix</keyword>
<evidence type="ECO:0000256" key="18">
    <source>
        <dbReference type="ARBA" id="ARBA00029335"/>
    </source>
</evidence>
<evidence type="ECO:0000256" key="11">
    <source>
        <dbReference type="ARBA" id="ARBA00022692"/>
    </source>
</evidence>
<comment type="pathway">
    <text evidence="4">Carotenoid biosynthesis; phytoene biosynthesis; all-trans-phytoene from geranylgeranyl diphosphate: step 1/1.</text>
</comment>
<dbReference type="PANTHER" id="PTHR31480">
    <property type="entry name" value="BIFUNCTIONAL LYCOPENE CYCLASE/PHYTOENE SYNTHASE"/>
    <property type="match status" value="1"/>
</dbReference>
<evidence type="ECO:0000256" key="13">
    <source>
        <dbReference type="ARBA" id="ARBA00022989"/>
    </source>
</evidence>
<evidence type="ECO:0000256" key="10">
    <source>
        <dbReference type="ARBA" id="ARBA00022679"/>
    </source>
</evidence>
<dbReference type="Pfam" id="PF00494">
    <property type="entry name" value="SQS_PSY"/>
    <property type="match status" value="1"/>
</dbReference>
<evidence type="ECO:0000256" key="2">
    <source>
        <dbReference type="ARBA" id="ARBA00004141"/>
    </source>
</evidence>
<accession>A0AAD9FRP7</accession>
<feature type="transmembrane region" description="Helical" evidence="19">
    <location>
        <begin position="178"/>
        <end position="197"/>
    </location>
</feature>
<comment type="catalytic activity">
    <reaction evidence="17">
        <text>gamma-carotene = all-trans-beta-carotene</text>
        <dbReference type="Rhea" id="RHEA:32239"/>
        <dbReference type="ChEBI" id="CHEBI:17579"/>
        <dbReference type="ChEBI" id="CHEBI:27740"/>
        <dbReference type="EC" id="5.5.1.19"/>
    </reaction>
</comment>
<dbReference type="Proteomes" id="UP001182556">
    <property type="component" value="Unassembled WGS sequence"/>
</dbReference>
<organism evidence="20 21">
    <name type="scientific">Papiliotrema laurentii</name>
    <name type="common">Cryptococcus laurentii</name>
    <dbReference type="NCBI Taxonomy" id="5418"/>
    <lineage>
        <taxon>Eukaryota</taxon>
        <taxon>Fungi</taxon>
        <taxon>Dikarya</taxon>
        <taxon>Basidiomycota</taxon>
        <taxon>Agaricomycotina</taxon>
        <taxon>Tremellomycetes</taxon>
        <taxon>Tremellales</taxon>
        <taxon>Rhynchogastremaceae</taxon>
        <taxon>Papiliotrema</taxon>
    </lineage>
</organism>
<dbReference type="GO" id="GO:0045436">
    <property type="term" value="F:lycopene beta cyclase activity"/>
    <property type="evidence" value="ECO:0007669"/>
    <property type="project" value="UniProtKB-ARBA"/>
</dbReference>
<keyword evidence="10" id="KW-0808">Transferase</keyword>
<dbReference type="InterPro" id="IPR019845">
    <property type="entry name" value="Squalene/phytoene_synthase_CS"/>
</dbReference>
<proteinExistence type="inferred from homology"/>
<dbReference type="SUPFAM" id="SSF48576">
    <property type="entry name" value="Terpenoid synthases"/>
    <property type="match status" value="1"/>
</dbReference>
<feature type="transmembrane region" description="Helical" evidence="19">
    <location>
        <begin position="35"/>
        <end position="54"/>
    </location>
</feature>
<dbReference type="InterPro" id="IPR017825">
    <property type="entry name" value="Lycopene_cyclase_dom"/>
</dbReference>
<evidence type="ECO:0000256" key="3">
    <source>
        <dbReference type="ARBA" id="ARBA00005089"/>
    </source>
</evidence>
<evidence type="ECO:0000256" key="9">
    <source>
        <dbReference type="ARBA" id="ARBA00018909"/>
    </source>
</evidence>
<evidence type="ECO:0000313" key="20">
    <source>
        <dbReference type="EMBL" id="KAK1924948.1"/>
    </source>
</evidence>
<evidence type="ECO:0000256" key="8">
    <source>
        <dbReference type="ARBA" id="ARBA00012396"/>
    </source>
</evidence>
<evidence type="ECO:0000256" key="1">
    <source>
        <dbReference type="ARBA" id="ARBA00001805"/>
    </source>
</evidence>
<dbReference type="NCBIfam" id="TIGR03462">
    <property type="entry name" value="CarR_dom_SF"/>
    <property type="match status" value="2"/>
</dbReference>
<keyword evidence="14 19" id="KW-0472">Membrane</keyword>
<evidence type="ECO:0000256" key="12">
    <source>
        <dbReference type="ARBA" id="ARBA00022746"/>
    </source>
</evidence>
<dbReference type="EC" id="2.5.1.32" evidence="8"/>
<feature type="transmembrane region" description="Helical" evidence="19">
    <location>
        <begin position="79"/>
        <end position="101"/>
    </location>
</feature>
<evidence type="ECO:0000256" key="7">
    <source>
        <dbReference type="ARBA" id="ARBA00012242"/>
    </source>
</evidence>
<dbReference type="Gene3D" id="1.10.600.10">
    <property type="entry name" value="Farnesyl Diphosphate Synthase"/>
    <property type="match status" value="1"/>
</dbReference>
<keyword evidence="11 19" id="KW-0812">Transmembrane</keyword>
<dbReference type="GO" id="GO:0016020">
    <property type="term" value="C:membrane"/>
    <property type="evidence" value="ECO:0007669"/>
    <property type="project" value="UniProtKB-SubCell"/>
</dbReference>
<evidence type="ECO:0000313" key="21">
    <source>
        <dbReference type="Proteomes" id="UP001182556"/>
    </source>
</evidence>
<evidence type="ECO:0000256" key="17">
    <source>
        <dbReference type="ARBA" id="ARBA00029313"/>
    </source>
</evidence>
<sequence length="675" mass="74658">MLTYLQVHLYLLFPPTLLLLGLYRPLIGRRDALKIIWLCFMATLYTTPWDNWILSQSGWGYPAGSILGRIYHVPYEEHLFFLVHCVFLVLLHALYTHPILLPFSVNKRVKTAPAIARSGQPGKNTGNARADTVQTLPRRPLAASFWLVVMLLGGVLVNEAHQVYPEYTPLALRCGRGAFYMGWILIWISPVVGWLTYLGAKLERGAWKAWLVGSAWLCAVDTIAIRNGAWFISTETTLNIQVVRGLPFEEFTFFLVVSYLVVLACSLISHLHTLLLLSPDLPPCPPANPVSHIALLARVALSPPRIDARVLDALVEAEETLRRGSKSFDVAKLAFGREIRIGLVAMYAWCRVTDDLVDEPAINTTQARLDTLQQIRTHLAEVYNGGALAVNQAKLDVILDRIPQLSDSSRSAFYLFSAIVPRLVPAEPFFELCDGYETDIAFVSPAPGSSQSPLRGKMGQPDFDIDDHLPIKTSADLLQYADDVAGSIAAAICHLSWSILTCPDDPAYAVRPVEAFAWTTSGSGSQCDDGDETAVIRRWTIRKAREMGQALQLVNISRDIAKDALIGRLYIPLSTFPTSRDLLDVLLPGDDASTSYAPYTLAYLNIAEKMRRDSIGATKNLPRTAKGGARAMAASYFEIAEAIKRNHGDIDERGIKVDKWRRGLAAARAFWAGTA</sequence>
<name>A0AAD9FRP7_PAPLA</name>
<comment type="subcellular location">
    <subcellularLocation>
        <location evidence="2">Membrane</location>
        <topology evidence="2">Multi-pass membrane protein</topology>
    </subcellularLocation>
</comment>